<keyword evidence="1" id="KW-0812">Transmembrane</keyword>
<evidence type="ECO:0000313" key="2">
    <source>
        <dbReference type="EMBL" id="KAB1856678.1"/>
    </source>
</evidence>
<gene>
    <name evidence="2" type="ORF">F4W09_06740</name>
</gene>
<sequence length="275" mass="29181">MKHSTLTHQAQRGATLIVVLFMLLLITIVGIIGIRVAITSLNIATNSQVGQLLLQTGDTPTNQFLNVSNYNDLTVLSGAIGKAIEENKVAPGKEIIFCYKPTSNLKLGSALDTTVLVPPAKGDPADSKATIDSTQTNRSGFCDLEADYGSARQAVVTQVAVRIPTDAITDANPGSTLARDTDVSLQSNTSKGKVEARVRVTSTAIMPAYSTENLATVQSECIGSSSTVGYINDNIDDAVSGKRTVADCLRSYGIPVNTQVQEIDLRKRDIQITAP</sequence>
<comment type="caution">
    <text evidence="2">The sequence shown here is derived from an EMBL/GenBank/DDBJ whole genome shotgun (WGS) entry which is preliminary data.</text>
</comment>
<dbReference type="RefSeq" id="WP_016168682.1">
    <property type="nucleotide sequence ID" value="NZ_BBNK01000001.1"/>
</dbReference>
<evidence type="ECO:0008006" key="4">
    <source>
        <dbReference type="Google" id="ProtNLM"/>
    </source>
</evidence>
<evidence type="ECO:0000256" key="1">
    <source>
        <dbReference type="SAM" id="Phobius"/>
    </source>
</evidence>
<dbReference type="Proteomes" id="UP000325788">
    <property type="component" value="Unassembled WGS sequence"/>
</dbReference>
<dbReference type="AlphaFoldDB" id="A0A5N4WK05"/>
<reference evidence="2 3" key="1">
    <citation type="submission" date="2019-09" db="EMBL/GenBank/DDBJ databases">
        <title>Draft genome sequence of Acinetobacter tandoii W4-4-4 isolated from environmental water sample.</title>
        <authorList>
            <person name="Wee S.K."/>
            <person name="Yan B."/>
            <person name="Mustaffa S.B."/>
            <person name="Yap E.P.H."/>
        </authorList>
    </citation>
    <scope>NUCLEOTIDE SEQUENCE [LARGE SCALE GENOMIC DNA]</scope>
    <source>
        <strain evidence="2 3">W4-4-4</strain>
    </source>
</reference>
<keyword evidence="1" id="KW-0472">Membrane</keyword>
<accession>A0A5N4WK05</accession>
<keyword evidence="1" id="KW-1133">Transmembrane helix</keyword>
<organism evidence="2 3">
    <name type="scientific">Acinetobacter tandoii</name>
    <dbReference type="NCBI Taxonomy" id="202954"/>
    <lineage>
        <taxon>Bacteria</taxon>
        <taxon>Pseudomonadati</taxon>
        <taxon>Pseudomonadota</taxon>
        <taxon>Gammaproteobacteria</taxon>
        <taxon>Moraxellales</taxon>
        <taxon>Moraxellaceae</taxon>
        <taxon>Acinetobacter</taxon>
    </lineage>
</organism>
<feature type="transmembrane region" description="Helical" evidence="1">
    <location>
        <begin position="12"/>
        <end position="38"/>
    </location>
</feature>
<evidence type="ECO:0000313" key="3">
    <source>
        <dbReference type="Proteomes" id="UP000325788"/>
    </source>
</evidence>
<dbReference type="EMBL" id="VXLD01000003">
    <property type="protein sequence ID" value="KAB1856678.1"/>
    <property type="molecule type" value="Genomic_DNA"/>
</dbReference>
<protein>
    <recommendedName>
        <fullName evidence="4">Pilus assembly protein</fullName>
    </recommendedName>
</protein>
<name>A0A5N4WK05_9GAMM</name>
<proteinExistence type="predicted"/>